<dbReference type="GO" id="GO:0070728">
    <property type="term" value="F:L-leucine binding"/>
    <property type="evidence" value="ECO:0007669"/>
    <property type="project" value="TreeGrafter"/>
</dbReference>
<dbReference type="AlphaFoldDB" id="A0A433PNA4"/>
<dbReference type="Proteomes" id="UP000274822">
    <property type="component" value="Unassembled WGS sequence"/>
</dbReference>
<keyword evidence="6" id="KW-1185">Reference proteome</keyword>
<dbReference type="SUPFAM" id="SSF69118">
    <property type="entry name" value="AhpD-like"/>
    <property type="match status" value="1"/>
</dbReference>
<dbReference type="InterPro" id="IPR006730">
    <property type="entry name" value="Sestrin"/>
</dbReference>
<evidence type="ECO:0000313" key="5">
    <source>
        <dbReference type="EMBL" id="RUS19053.1"/>
    </source>
</evidence>
<gene>
    <name evidence="5" type="ORF">BC938DRAFT_475826</name>
</gene>
<evidence type="ECO:0000313" key="6">
    <source>
        <dbReference type="Proteomes" id="UP000274822"/>
    </source>
</evidence>
<organism evidence="5 6">
    <name type="scientific">Jimgerdemannia flammicorona</name>
    <dbReference type="NCBI Taxonomy" id="994334"/>
    <lineage>
        <taxon>Eukaryota</taxon>
        <taxon>Fungi</taxon>
        <taxon>Fungi incertae sedis</taxon>
        <taxon>Mucoromycota</taxon>
        <taxon>Mucoromycotina</taxon>
        <taxon>Endogonomycetes</taxon>
        <taxon>Endogonales</taxon>
        <taxon>Endogonaceae</taxon>
        <taxon>Jimgerdemannia</taxon>
    </lineage>
</organism>
<evidence type="ECO:0000256" key="2">
    <source>
        <dbReference type="ARBA" id="ARBA00008350"/>
    </source>
</evidence>
<proteinExistence type="inferred from homology"/>
<dbReference type="PANTHER" id="PTHR12474:SF0">
    <property type="entry name" value="SESTRIN HOMOLOG"/>
    <property type="match status" value="1"/>
</dbReference>
<dbReference type="PANTHER" id="PTHR12474">
    <property type="entry name" value="P53 REGULATED PA26 NUCLEAR PROTEIN SESTRIN"/>
    <property type="match status" value="1"/>
</dbReference>
<sequence>MGVPVPVPIYPSPSFFVNPNDIISLESATSSNLPIPYPRPAGLSISPWADDSHSVNGEDYMFTNEPEETNEDGDEYVPTPGRPANEHVRILLIKTYVETGRLSNLLRVKAFFPTYVEKHHVSMNALMRGQSGPLHRSWRNYIAIMAASQHNCQYLVSLRKSYFLQHSGDPSWLKGLAYAPTKLQNLATLASMLAWQPWRIKPDHIAHLVKIGNGSAPEDRWTISELVQAIVIMATYHSLSSFVLGCGIVPEMDTRGGYYVPGAPGTNDEAGIEHELYHNMTSDHPVNRTKAEREALHAASAATGWDDDYLDTPPGEIPTGVSAPQSQYSSAARSPKLFPGDYGIGLGVTVEKNQDFLSEDEEESETIWPQGDNFEDQSEYTDGEDDDERFDPHAFSHSDPRSVSRLSGRSGLTGSSASSTVSFAIPQNPYARINPVHEDLTRFLDPEAQVPHEEFDSKHSEYSGEYCWEDHGCELVSKYLPGLGEALDEQFSEALNITDWSIPNANDIAVDTWPLRQAIWYYTLRLFGIKKEDYAYSDINRYLNPRMQQYIKKVCCSPEEIRYRDWKNIGLSLRPEEKCHVNLLAVEARKQVELVYALYAVDNYHRA</sequence>
<dbReference type="Pfam" id="PF04636">
    <property type="entry name" value="PA26"/>
    <property type="match status" value="2"/>
</dbReference>
<dbReference type="GO" id="GO:1904262">
    <property type="term" value="P:negative regulation of TORC1 signaling"/>
    <property type="evidence" value="ECO:0007669"/>
    <property type="project" value="TreeGrafter"/>
</dbReference>
<evidence type="ECO:0000256" key="1">
    <source>
        <dbReference type="ARBA" id="ARBA00004496"/>
    </source>
</evidence>
<dbReference type="GO" id="GO:1990253">
    <property type="term" value="P:cellular response to leucine starvation"/>
    <property type="evidence" value="ECO:0007669"/>
    <property type="project" value="TreeGrafter"/>
</dbReference>
<dbReference type="GO" id="GO:0016684">
    <property type="term" value="F:oxidoreductase activity, acting on peroxide as acceptor"/>
    <property type="evidence" value="ECO:0007669"/>
    <property type="project" value="TreeGrafter"/>
</dbReference>
<feature type="compositionally biased region" description="Acidic residues" evidence="4">
    <location>
        <begin position="373"/>
        <end position="389"/>
    </location>
</feature>
<feature type="compositionally biased region" description="Low complexity" evidence="4">
    <location>
        <begin position="403"/>
        <end position="418"/>
    </location>
</feature>
<comment type="similarity">
    <text evidence="2">Belongs to the sestrin family.</text>
</comment>
<dbReference type="GO" id="GO:0005737">
    <property type="term" value="C:cytoplasm"/>
    <property type="evidence" value="ECO:0007669"/>
    <property type="project" value="UniProtKB-SubCell"/>
</dbReference>
<dbReference type="GO" id="GO:0071233">
    <property type="term" value="P:cellular response to L-leucine"/>
    <property type="evidence" value="ECO:0007669"/>
    <property type="project" value="TreeGrafter"/>
</dbReference>
<keyword evidence="3" id="KW-0963">Cytoplasm</keyword>
<evidence type="ECO:0000256" key="4">
    <source>
        <dbReference type="SAM" id="MobiDB-lite"/>
    </source>
</evidence>
<feature type="compositionally biased region" description="Polar residues" evidence="4">
    <location>
        <begin position="322"/>
        <end position="332"/>
    </location>
</feature>
<feature type="compositionally biased region" description="Basic and acidic residues" evidence="4">
    <location>
        <begin position="390"/>
        <end position="402"/>
    </location>
</feature>
<feature type="region of interest" description="Disordered" evidence="4">
    <location>
        <begin position="356"/>
        <end position="418"/>
    </location>
</feature>
<evidence type="ECO:0000256" key="3">
    <source>
        <dbReference type="ARBA" id="ARBA00022490"/>
    </source>
</evidence>
<comment type="caution">
    <text evidence="5">The sequence shown here is derived from an EMBL/GenBank/DDBJ whole genome shotgun (WGS) entry which is preliminary data.</text>
</comment>
<comment type="subcellular location">
    <subcellularLocation>
        <location evidence="1">Cytoplasm</location>
    </subcellularLocation>
</comment>
<protein>
    <submittedName>
        <fullName evidence="5">PA26 p53-induced protein-domain-containing protein</fullName>
    </submittedName>
</protein>
<dbReference type="GO" id="GO:0005634">
    <property type="term" value="C:nucleus"/>
    <property type="evidence" value="ECO:0007669"/>
    <property type="project" value="InterPro"/>
</dbReference>
<dbReference type="GO" id="GO:0016239">
    <property type="term" value="P:positive regulation of macroautophagy"/>
    <property type="evidence" value="ECO:0007669"/>
    <property type="project" value="TreeGrafter"/>
</dbReference>
<name>A0A433PNA4_9FUNG</name>
<reference evidence="5 6" key="1">
    <citation type="journal article" date="2018" name="New Phytol.">
        <title>Phylogenomics of Endogonaceae and evolution of mycorrhizas within Mucoromycota.</title>
        <authorList>
            <person name="Chang Y."/>
            <person name="Desiro A."/>
            <person name="Na H."/>
            <person name="Sandor L."/>
            <person name="Lipzen A."/>
            <person name="Clum A."/>
            <person name="Barry K."/>
            <person name="Grigoriev I.V."/>
            <person name="Martin F.M."/>
            <person name="Stajich J.E."/>
            <person name="Smith M.E."/>
            <person name="Bonito G."/>
            <person name="Spatafora J.W."/>
        </authorList>
    </citation>
    <scope>NUCLEOTIDE SEQUENCE [LARGE SCALE GENOMIC DNA]</scope>
    <source>
        <strain evidence="5 6">AD002</strain>
    </source>
</reference>
<dbReference type="GO" id="GO:1901031">
    <property type="term" value="P:regulation of response to reactive oxygen species"/>
    <property type="evidence" value="ECO:0007669"/>
    <property type="project" value="InterPro"/>
</dbReference>
<accession>A0A433PNA4</accession>
<dbReference type="EMBL" id="RBNJ01021889">
    <property type="protein sequence ID" value="RUS19053.1"/>
    <property type="molecule type" value="Genomic_DNA"/>
</dbReference>
<dbReference type="InterPro" id="IPR029032">
    <property type="entry name" value="AhpD-like"/>
</dbReference>
<feature type="region of interest" description="Disordered" evidence="4">
    <location>
        <begin position="305"/>
        <end position="334"/>
    </location>
</feature>